<dbReference type="EMBL" id="CP019336">
    <property type="protein sequence ID" value="AUC21320.1"/>
    <property type="molecule type" value="Genomic_DNA"/>
</dbReference>
<keyword evidence="4" id="KW-1185">Reference proteome</keyword>
<dbReference type="CDD" id="cd03801">
    <property type="entry name" value="GT4_PimA-like"/>
    <property type="match status" value="1"/>
</dbReference>
<dbReference type="Gene3D" id="3.40.50.2000">
    <property type="entry name" value="Glycogen Phosphorylase B"/>
    <property type="match status" value="2"/>
</dbReference>
<dbReference type="InterPro" id="IPR050194">
    <property type="entry name" value="Glycosyltransferase_grp1"/>
</dbReference>
<dbReference type="PANTHER" id="PTHR45947:SF3">
    <property type="entry name" value="SULFOQUINOVOSYL TRANSFERASE SQD2"/>
    <property type="match status" value="1"/>
</dbReference>
<evidence type="ECO:0000313" key="4">
    <source>
        <dbReference type="Proteomes" id="UP000232721"/>
    </source>
</evidence>
<name>A0ABN5F3R0_9FLAO</name>
<dbReference type="InterPro" id="IPR028098">
    <property type="entry name" value="Glyco_trans_4-like_N"/>
</dbReference>
<dbReference type="InterPro" id="IPR001296">
    <property type="entry name" value="Glyco_trans_1"/>
</dbReference>
<dbReference type="Pfam" id="PF13439">
    <property type="entry name" value="Glyco_transf_4"/>
    <property type="match status" value="1"/>
</dbReference>
<feature type="domain" description="Glycosyltransferase subfamily 4-like N-terminal" evidence="2">
    <location>
        <begin position="32"/>
        <end position="179"/>
    </location>
</feature>
<evidence type="ECO:0000313" key="3">
    <source>
        <dbReference type="EMBL" id="AUC21320.1"/>
    </source>
</evidence>
<proteinExistence type="predicted"/>
<evidence type="ECO:0000259" key="1">
    <source>
        <dbReference type="Pfam" id="PF00534"/>
    </source>
</evidence>
<dbReference type="PANTHER" id="PTHR45947">
    <property type="entry name" value="SULFOQUINOVOSYL TRANSFERASE SQD2"/>
    <property type="match status" value="1"/>
</dbReference>
<protein>
    <recommendedName>
        <fullName evidence="5">Glycosyl transferase family 1</fullName>
    </recommendedName>
</protein>
<organism evidence="3 4">
    <name type="scientific">Polaribacter sejongensis</name>
    <dbReference type="NCBI Taxonomy" id="985043"/>
    <lineage>
        <taxon>Bacteria</taxon>
        <taxon>Pseudomonadati</taxon>
        <taxon>Bacteroidota</taxon>
        <taxon>Flavobacteriia</taxon>
        <taxon>Flavobacteriales</taxon>
        <taxon>Flavobacteriaceae</taxon>
    </lineage>
</organism>
<dbReference type="SUPFAM" id="SSF53756">
    <property type="entry name" value="UDP-Glycosyltransferase/glycogen phosphorylase"/>
    <property type="match status" value="1"/>
</dbReference>
<dbReference type="Proteomes" id="UP000232721">
    <property type="component" value="Chromosome"/>
</dbReference>
<evidence type="ECO:0008006" key="5">
    <source>
        <dbReference type="Google" id="ProtNLM"/>
    </source>
</evidence>
<accession>A0ABN5F3R0</accession>
<feature type="domain" description="Glycosyl transferase family 1" evidence="1">
    <location>
        <begin position="200"/>
        <end position="364"/>
    </location>
</feature>
<evidence type="ECO:0000259" key="2">
    <source>
        <dbReference type="Pfam" id="PF13439"/>
    </source>
</evidence>
<gene>
    <name evidence="3" type="ORF">BTO15_04010</name>
</gene>
<reference evidence="3 4" key="1">
    <citation type="submission" date="2017-02" db="EMBL/GenBank/DDBJ databases">
        <title>Trade-off between light-utilization and light-protection in marine flavobacteria.</title>
        <authorList>
            <person name="Kumagai Y."/>
            <person name="Yoshizawa S."/>
            <person name="Kogure K."/>
            <person name="Iwasaki W."/>
        </authorList>
    </citation>
    <scope>NUCLEOTIDE SEQUENCE [LARGE SCALE GENOMIC DNA]</scope>
    <source>
        <strain evidence="3 4">KCTC 23670</strain>
    </source>
</reference>
<dbReference type="Pfam" id="PF00534">
    <property type="entry name" value="Glycos_transf_1"/>
    <property type="match status" value="1"/>
</dbReference>
<dbReference type="RefSeq" id="WP_208890493.1">
    <property type="nucleotide sequence ID" value="NZ_CP019336.1"/>
</dbReference>
<sequence length="386" mass="44392">MKNILFIHQSADLYGSDKTLLYLLESIKDVANVIVVVPEEGPLTEEFKKLNIEVFIIPVIKVSRQLFTNFNVFKLPFQIYKAVSIFKKKLGNRKIDLIHSNTIAVFLGAFYSKIYNIKHIWHVHEIIQHPKMVAKAYPFLVDWFSDCVVFNSVASAEHLYKNKPKLKEKSTIIYNGLDRNVPISSKEEQMLLRNSLFKSIDKSSIVIGLVGRINRHKGQQLLLSVFNELKKNPENNIYLLFVGSTIKSQLFLLEELKDEIKNKNLENFVTIVDFQKEIWKFYDCIDIVLVPTTDIESFGLVAIEGMLSKKPVIASNHGGLKEIVIHNKTGLLFEPNNASDLKKSIESLIINQNLIELYGKEGEKRAKFDFSLEKYVNNFKALYNSF</sequence>